<dbReference type="FunFam" id="3.30.230.70:FF:000003">
    <property type="entry name" value="Ribonuclease PH"/>
    <property type="match status" value="1"/>
</dbReference>
<dbReference type="PROSITE" id="PS01277">
    <property type="entry name" value="RIBONUCLEASE_PH"/>
    <property type="match status" value="1"/>
</dbReference>
<feature type="binding site" evidence="7">
    <location>
        <position position="95"/>
    </location>
    <ligand>
        <name>phosphate</name>
        <dbReference type="ChEBI" id="CHEBI:43474"/>
        <note>substrate</note>
    </ligand>
</feature>
<keyword evidence="4 7" id="KW-0819">tRNA processing</keyword>
<dbReference type="InterPro" id="IPR001247">
    <property type="entry name" value="ExoRNase_PH_dom1"/>
</dbReference>
<evidence type="ECO:0000259" key="8">
    <source>
        <dbReference type="Pfam" id="PF01138"/>
    </source>
</evidence>
<keyword evidence="2 7" id="KW-0698">rRNA processing</keyword>
<evidence type="ECO:0000256" key="2">
    <source>
        <dbReference type="ARBA" id="ARBA00022552"/>
    </source>
</evidence>
<evidence type="ECO:0000256" key="1">
    <source>
        <dbReference type="ARBA" id="ARBA00006678"/>
    </source>
</evidence>
<evidence type="ECO:0000256" key="7">
    <source>
        <dbReference type="HAMAP-Rule" id="MF_00564"/>
    </source>
</evidence>
<comment type="subunit">
    <text evidence="7">Homohexameric ring arranged as a trimer of dimers.</text>
</comment>
<dbReference type="GO" id="GO:0000049">
    <property type="term" value="F:tRNA binding"/>
    <property type="evidence" value="ECO:0007669"/>
    <property type="project" value="UniProtKB-UniRule"/>
</dbReference>
<dbReference type="InterPro" id="IPR002381">
    <property type="entry name" value="RNase_PH_bac-type"/>
</dbReference>
<evidence type="ECO:0000256" key="4">
    <source>
        <dbReference type="ARBA" id="ARBA00022694"/>
    </source>
</evidence>
<dbReference type="PANTHER" id="PTHR11953:SF0">
    <property type="entry name" value="EXOSOME COMPLEX COMPONENT RRP41"/>
    <property type="match status" value="1"/>
</dbReference>
<comment type="caution">
    <text evidence="10">The sequence shown here is derived from an EMBL/GenBank/DDBJ whole genome shotgun (WGS) entry which is preliminary data.</text>
</comment>
<dbReference type="InterPro" id="IPR018336">
    <property type="entry name" value="RNase_PH_CS"/>
</dbReference>
<evidence type="ECO:0000256" key="3">
    <source>
        <dbReference type="ARBA" id="ARBA00022555"/>
    </source>
</evidence>
<keyword evidence="5 7" id="KW-0548">Nucleotidyltransferase</keyword>
<feature type="domain" description="Exoribonuclease phosphorolytic" evidence="9">
    <location>
        <begin position="167"/>
        <end position="232"/>
    </location>
</feature>
<keyword evidence="11" id="KW-1185">Reference proteome</keyword>
<keyword evidence="3 7" id="KW-0820">tRNA-binding</keyword>
<dbReference type="GO" id="GO:0016075">
    <property type="term" value="P:rRNA catabolic process"/>
    <property type="evidence" value="ECO:0007669"/>
    <property type="project" value="UniProtKB-UniRule"/>
</dbReference>
<dbReference type="InterPro" id="IPR036345">
    <property type="entry name" value="ExoRNase_PH_dom2_sf"/>
</dbReference>
<dbReference type="GO" id="GO:0000175">
    <property type="term" value="F:3'-5'-RNA exonuclease activity"/>
    <property type="evidence" value="ECO:0007669"/>
    <property type="project" value="UniProtKB-UniRule"/>
</dbReference>
<dbReference type="HAMAP" id="MF_00564">
    <property type="entry name" value="RNase_PH"/>
    <property type="match status" value="1"/>
</dbReference>
<organism evidence="10 11">
    <name type="scientific">Corynebacterium tapiri</name>
    <dbReference type="NCBI Taxonomy" id="1448266"/>
    <lineage>
        <taxon>Bacteria</taxon>
        <taxon>Bacillati</taxon>
        <taxon>Actinomycetota</taxon>
        <taxon>Actinomycetes</taxon>
        <taxon>Mycobacteriales</taxon>
        <taxon>Corynebacteriaceae</taxon>
        <taxon>Corynebacterium</taxon>
    </lineage>
</organism>
<dbReference type="SUPFAM" id="SSF55666">
    <property type="entry name" value="Ribonuclease PH domain 2-like"/>
    <property type="match status" value="1"/>
</dbReference>
<keyword evidence="6" id="KW-0694">RNA-binding</keyword>
<name>A0A5C4U1K0_9CORY</name>
<dbReference type="Gene3D" id="3.30.230.70">
    <property type="entry name" value="GHMP Kinase, N-terminal domain"/>
    <property type="match status" value="1"/>
</dbReference>
<dbReference type="RefSeq" id="WP_139466252.1">
    <property type="nucleotide sequence ID" value="NZ_VDHJ01000013.1"/>
</dbReference>
<comment type="catalytic activity">
    <reaction evidence="7">
        <text>tRNA(n+1) + phosphate = tRNA(n) + a ribonucleoside 5'-diphosphate</text>
        <dbReference type="Rhea" id="RHEA:10628"/>
        <dbReference type="Rhea" id="RHEA-COMP:17343"/>
        <dbReference type="Rhea" id="RHEA-COMP:17344"/>
        <dbReference type="ChEBI" id="CHEBI:43474"/>
        <dbReference type="ChEBI" id="CHEBI:57930"/>
        <dbReference type="ChEBI" id="CHEBI:173114"/>
        <dbReference type="EC" id="2.7.7.56"/>
    </reaction>
</comment>
<keyword evidence="7 10" id="KW-0808">Transferase</keyword>
<comment type="function">
    <text evidence="7">Phosphorolytic 3'-5' exoribonuclease that plays an important role in tRNA 3'-end maturation. Removes nucleotide residues following the 3'-CCA terminus of tRNAs; can also add nucleotides to the ends of RNA molecules by using nucleoside diphosphates as substrates, but this may not be physiologically important. Probably plays a role in initiation of 16S rRNA degradation (leading to ribosome degradation) during starvation.</text>
</comment>
<evidence type="ECO:0000256" key="5">
    <source>
        <dbReference type="ARBA" id="ARBA00022695"/>
    </source>
</evidence>
<sequence>MTTPDSQNFVRADGRAVDQLRPVRITRGFTSNPAGSVLVEFGNTRVMCTASVEEGVPRFKRDSGEGWLTAEYSMLPAATHERMPRESFKGKVKGRTHEISRLIGRSLRAAVDLSQLGENTINLDCDVLQADGGTRTAAITGAYVALADAIAVLQDRGVVPGAPLKAPVAAVSVGLIDGRVLLDLPYEEDSRAEVDLNVVMTAHGKFVEVQGTGEHGDFGREELNAMLDSAERGIAQLHAAQREALAR</sequence>
<gene>
    <name evidence="7" type="primary">rph</name>
    <name evidence="10" type="ORF">FHE74_09370</name>
</gene>
<accession>A0A5C4U1K0</accession>
<feature type="binding site" evidence="7">
    <location>
        <begin position="133"/>
        <end position="135"/>
    </location>
    <ligand>
        <name>phosphate</name>
        <dbReference type="ChEBI" id="CHEBI:43474"/>
        <note>substrate</note>
    </ligand>
</feature>
<dbReference type="GO" id="GO:0031125">
    <property type="term" value="P:rRNA 3'-end processing"/>
    <property type="evidence" value="ECO:0007669"/>
    <property type="project" value="UniProtKB-ARBA"/>
</dbReference>
<dbReference type="Pfam" id="PF01138">
    <property type="entry name" value="RNase_PH"/>
    <property type="match status" value="1"/>
</dbReference>
<dbReference type="NCBIfam" id="TIGR01966">
    <property type="entry name" value="RNasePH"/>
    <property type="match status" value="1"/>
</dbReference>
<evidence type="ECO:0000259" key="9">
    <source>
        <dbReference type="Pfam" id="PF03725"/>
    </source>
</evidence>
<dbReference type="PANTHER" id="PTHR11953">
    <property type="entry name" value="EXOSOME COMPLEX COMPONENT"/>
    <property type="match status" value="1"/>
</dbReference>
<dbReference type="EMBL" id="VDHJ01000013">
    <property type="protein sequence ID" value="TNL95643.1"/>
    <property type="molecule type" value="Genomic_DNA"/>
</dbReference>
<dbReference type="Pfam" id="PF03725">
    <property type="entry name" value="RNase_PH_C"/>
    <property type="match status" value="1"/>
</dbReference>
<dbReference type="SUPFAM" id="SSF54211">
    <property type="entry name" value="Ribosomal protein S5 domain 2-like"/>
    <property type="match status" value="1"/>
</dbReference>
<dbReference type="EC" id="2.7.7.56" evidence="7"/>
<dbReference type="GO" id="GO:0008033">
    <property type="term" value="P:tRNA processing"/>
    <property type="evidence" value="ECO:0007669"/>
    <property type="project" value="UniProtKB-UniRule"/>
</dbReference>
<dbReference type="InterPro" id="IPR050080">
    <property type="entry name" value="RNase_PH"/>
</dbReference>
<dbReference type="InterPro" id="IPR027408">
    <property type="entry name" value="PNPase/RNase_PH_dom_sf"/>
</dbReference>
<reference evidence="10 11" key="1">
    <citation type="submission" date="2019-06" db="EMBL/GenBank/DDBJ databases">
        <authorList>
            <person name="Li J."/>
        </authorList>
    </citation>
    <scope>NUCLEOTIDE SEQUENCE [LARGE SCALE GENOMIC DNA]</scope>
    <source>
        <strain evidence="10 11">LMG 28165</strain>
    </source>
</reference>
<proteinExistence type="inferred from homology"/>
<dbReference type="CDD" id="cd11362">
    <property type="entry name" value="RNase_PH_bact"/>
    <property type="match status" value="1"/>
</dbReference>
<evidence type="ECO:0000313" key="11">
    <source>
        <dbReference type="Proteomes" id="UP000312032"/>
    </source>
</evidence>
<comment type="similarity">
    <text evidence="1 7">Belongs to the RNase PH family.</text>
</comment>
<dbReference type="InterPro" id="IPR020568">
    <property type="entry name" value="Ribosomal_Su5_D2-typ_SF"/>
</dbReference>
<dbReference type="AlphaFoldDB" id="A0A5C4U1K0"/>
<dbReference type="InterPro" id="IPR015847">
    <property type="entry name" value="ExoRNase_PH_dom2"/>
</dbReference>
<evidence type="ECO:0000313" key="10">
    <source>
        <dbReference type="EMBL" id="TNL95643.1"/>
    </source>
</evidence>
<evidence type="ECO:0000256" key="6">
    <source>
        <dbReference type="ARBA" id="ARBA00022884"/>
    </source>
</evidence>
<dbReference type="GO" id="GO:0009022">
    <property type="term" value="F:tRNA nucleotidyltransferase activity"/>
    <property type="evidence" value="ECO:0007669"/>
    <property type="project" value="UniProtKB-UniRule"/>
</dbReference>
<dbReference type="OrthoDB" id="9802265at2"/>
<protein>
    <recommendedName>
        <fullName evidence="7">Ribonuclease PH</fullName>
        <shortName evidence="7">RNase PH</shortName>
        <ecNumber evidence="7">2.7.7.56</ecNumber>
    </recommendedName>
    <alternativeName>
        <fullName evidence="7">tRNA nucleotidyltransferase</fullName>
    </alternativeName>
</protein>
<dbReference type="Proteomes" id="UP000312032">
    <property type="component" value="Unassembled WGS sequence"/>
</dbReference>
<feature type="domain" description="Exoribonuclease phosphorolytic" evidence="8">
    <location>
        <begin position="19"/>
        <end position="149"/>
    </location>
</feature>